<reference evidence="2 3" key="1">
    <citation type="submission" date="2016-10" db="EMBL/GenBank/DDBJ databases">
        <authorList>
            <person name="de Groot N.N."/>
        </authorList>
    </citation>
    <scope>NUCLEOTIDE SEQUENCE [LARGE SCALE GENOMIC DNA]</scope>
    <source>
        <strain evidence="2 3">SLAS-1</strain>
    </source>
</reference>
<evidence type="ECO:0000313" key="3">
    <source>
        <dbReference type="Proteomes" id="UP000199476"/>
    </source>
</evidence>
<evidence type="ECO:0000313" key="2">
    <source>
        <dbReference type="EMBL" id="SDL15581.1"/>
    </source>
</evidence>
<dbReference type="AlphaFoldDB" id="A0A1G9HRG7"/>
<feature type="compositionally biased region" description="Basic and acidic residues" evidence="1">
    <location>
        <begin position="16"/>
        <end position="36"/>
    </location>
</feature>
<gene>
    <name evidence="2" type="ORF">SAMN04488692_10216</name>
</gene>
<name>A0A1G9HRG7_9FIRM</name>
<dbReference type="Proteomes" id="UP000199476">
    <property type="component" value="Unassembled WGS sequence"/>
</dbReference>
<dbReference type="RefSeq" id="WP_234985465.1">
    <property type="nucleotide sequence ID" value="NZ_FNGO01000002.1"/>
</dbReference>
<evidence type="ECO:0000256" key="1">
    <source>
        <dbReference type="SAM" id="MobiDB-lite"/>
    </source>
</evidence>
<proteinExistence type="predicted"/>
<dbReference type="STRING" id="321763.SAMN04488692_10216"/>
<protein>
    <submittedName>
        <fullName evidence="2">Uncharacterized protein</fullName>
    </submittedName>
</protein>
<keyword evidence="3" id="KW-1185">Reference proteome</keyword>
<dbReference type="EMBL" id="FNGO01000002">
    <property type="protein sequence ID" value="SDL15581.1"/>
    <property type="molecule type" value="Genomic_DNA"/>
</dbReference>
<organism evidence="2 3">
    <name type="scientific">Halarsenatibacter silvermanii</name>
    <dbReference type="NCBI Taxonomy" id="321763"/>
    <lineage>
        <taxon>Bacteria</taxon>
        <taxon>Bacillati</taxon>
        <taxon>Bacillota</taxon>
        <taxon>Clostridia</taxon>
        <taxon>Halanaerobiales</taxon>
        <taxon>Halarsenatibacteraceae</taxon>
        <taxon>Halarsenatibacter</taxon>
    </lineage>
</organism>
<sequence length="77" mass="7920">MRSEKPRKASSGAKAQKNEVPEVMRDQTEEAAERAHGGGAGGTPGAAEPPLAHGREEPGAFKAHAGRRAQALGDYGA</sequence>
<accession>A0A1G9HRG7</accession>
<feature type="region of interest" description="Disordered" evidence="1">
    <location>
        <begin position="1"/>
        <end position="77"/>
    </location>
</feature>